<evidence type="ECO:0000313" key="3">
    <source>
        <dbReference type="Proteomes" id="UP001141806"/>
    </source>
</evidence>
<organism evidence="2 3">
    <name type="scientific">Protea cynaroides</name>
    <dbReference type="NCBI Taxonomy" id="273540"/>
    <lineage>
        <taxon>Eukaryota</taxon>
        <taxon>Viridiplantae</taxon>
        <taxon>Streptophyta</taxon>
        <taxon>Embryophyta</taxon>
        <taxon>Tracheophyta</taxon>
        <taxon>Spermatophyta</taxon>
        <taxon>Magnoliopsida</taxon>
        <taxon>Proteales</taxon>
        <taxon>Proteaceae</taxon>
        <taxon>Protea</taxon>
    </lineage>
</organism>
<dbReference type="EMBL" id="JAMYWD010000007">
    <property type="protein sequence ID" value="KAJ4966499.1"/>
    <property type="molecule type" value="Genomic_DNA"/>
</dbReference>
<keyword evidence="3" id="KW-1185">Reference proteome</keyword>
<protein>
    <recommendedName>
        <fullName evidence="1">Nematode resistance protein-like HSPRO1 N-terminal domain-containing protein</fullName>
    </recommendedName>
</protein>
<reference evidence="2" key="1">
    <citation type="journal article" date="2023" name="Plant J.">
        <title>The genome of the king protea, Protea cynaroides.</title>
        <authorList>
            <person name="Chang J."/>
            <person name="Duong T.A."/>
            <person name="Schoeman C."/>
            <person name="Ma X."/>
            <person name="Roodt D."/>
            <person name="Barker N."/>
            <person name="Li Z."/>
            <person name="Van de Peer Y."/>
            <person name="Mizrachi E."/>
        </authorList>
    </citation>
    <scope>NUCLEOTIDE SEQUENCE</scope>
    <source>
        <tissue evidence="2">Young leaves</tissue>
    </source>
</reference>
<dbReference type="PANTHER" id="PTHR34795">
    <property type="entry name" value="NEMATODE RESISTANCE PROTEIN-LIKE HSPRO1"/>
    <property type="match status" value="1"/>
</dbReference>
<dbReference type="InterPro" id="IPR038759">
    <property type="entry name" value="HSPRO1/HSPRO2"/>
</dbReference>
<dbReference type="InterPro" id="IPR009869">
    <property type="entry name" value="HSPRO1_N"/>
</dbReference>
<dbReference type="GO" id="GO:0006952">
    <property type="term" value="P:defense response"/>
    <property type="evidence" value="ECO:0007669"/>
    <property type="project" value="InterPro"/>
</dbReference>
<dbReference type="Proteomes" id="UP001141806">
    <property type="component" value="Unassembled WGS sequence"/>
</dbReference>
<comment type="caution">
    <text evidence="2">The sequence shown here is derived from an EMBL/GenBank/DDBJ whole genome shotgun (WGS) entry which is preliminary data.</text>
</comment>
<accession>A0A9Q0K9S0</accession>
<dbReference type="AlphaFoldDB" id="A0A9Q0K9S0"/>
<proteinExistence type="predicted"/>
<gene>
    <name evidence="2" type="ORF">NE237_018348</name>
</gene>
<feature type="domain" description="Nematode resistance protein-like HSPRO1 N-terminal" evidence="1">
    <location>
        <begin position="57"/>
        <end position="160"/>
    </location>
</feature>
<sequence length="162" mass="18558">MRKGKECLAFLERKERRGYQEEERSHGKSTQGTHCRSQQLFLLVYDELLGISKCINHFPELSKFWISRNFLSWKNESLINLALQALGIMFRLISVVQTDPRPYANGFEWSHRLELIILNEIELIALLFEDGEEVAKTRGTVSIVNISTSNGVLARDESSADA</sequence>
<dbReference type="OrthoDB" id="188455at2759"/>
<evidence type="ECO:0000259" key="1">
    <source>
        <dbReference type="Pfam" id="PF07231"/>
    </source>
</evidence>
<name>A0A9Q0K9S0_9MAGN</name>
<dbReference type="Pfam" id="PF07231">
    <property type="entry name" value="Hs1pro-1_N"/>
    <property type="match status" value="1"/>
</dbReference>
<dbReference type="PANTHER" id="PTHR34795:SF1">
    <property type="entry name" value="NEMATODE RESISTANCE PROTEIN-LIKE HSPRO1"/>
    <property type="match status" value="1"/>
</dbReference>
<evidence type="ECO:0000313" key="2">
    <source>
        <dbReference type="EMBL" id="KAJ4966499.1"/>
    </source>
</evidence>